<evidence type="ECO:0000313" key="2">
    <source>
        <dbReference type="EMBL" id="MYN42705.1"/>
    </source>
</evidence>
<organism evidence="2 3">
    <name type="scientific">Duganella margarita</name>
    <dbReference type="NCBI Taxonomy" id="2692170"/>
    <lineage>
        <taxon>Bacteria</taxon>
        <taxon>Pseudomonadati</taxon>
        <taxon>Pseudomonadota</taxon>
        <taxon>Betaproteobacteria</taxon>
        <taxon>Burkholderiales</taxon>
        <taxon>Oxalobacteraceae</taxon>
        <taxon>Telluria group</taxon>
        <taxon>Duganella</taxon>
    </lineage>
</organism>
<name>A0ABW9WPE5_9BURK</name>
<accession>A0ABW9WPE5</accession>
<protein>
    <submittedName>
        <fullName evidence="2">Uncharacterized protein</fullName>
    </submittedName>
</protein>
<feature type="compositionally biased region" description="Basic and acidic residues" evidence="1">
    <location>
        <begin position="1"/>
        <end position="26"/>
    </location>
</feature>
<evidence type="ECO:0000256" key="1">
    <source>
        <dbReference type="SAM" id="MobiDB-lite"/>
    </source>
</evidence>
<comment type="caution">
    <text evidence="2">The sequence shown here is derived from an EMBL/GenBank/DDBJ whole genome shotgun (WGS) entry which is preliminary data.</text>
</comment>
<proteinExistence type="predicted"/>
<feature type="region of interest" description="Disordered" evidence="1">
    <location>
        <begin position="1"/>
        <end position="33"/>
    </location>
</feature>
<evidence type="ECO:0000313" key="3">
    <source>
        <dbReference type="Proteomes" id="UP000466332"/>
    </source>
</evidence>
<sequence length="48" mass="6011">MMQERQQHAAEEARPMDVEPAHVMTREKHKQREHYERLLRELENEQRK</sequence>
<reference evidence="2 3" key="1">
    <citation type="submission" date="2019-12" db="EMBL/GenBank/DDBJ databases">
        <title>Novel species isolated from a subtropical stream in China.</title>
        <authorList>
            <person name="Lu H."/>
        </authorList>
    </citation>
    <scope>NUCLEOTIDE SEQUENCE [LARGE SCALE GENOMIC DNA]</scope>
    <source>
        <strain evidence="2 3">FT109W</strain>
    </source>
</reference>
<keyword evidence="3" id="KW-1185">Reference proteome</keyword>
<dbReference type="RefSeq" id="WP_161047594.1">
    <property type="nucleotide sequence ID" value="NZ_WWCS01000024.1"/>
</dbReference>
<dbReference type="EMBL" id="WWCS01000024">
    <property type="protein sequence ID" value="MYN42705.1"/>
    <property type="molecule type" value="Genomic_DNA"/>
</dbReference>
<dbReference type="Proteomes" id="UP000466332">
    <property type="component" value="Unassembled WGS sequence"/>
</dbReference>
<gene>
    <name evidence="2" type="ORF">GTP55_25505</name>
</gene>